<accession>K5WJF4</accession>
<dbReference type="EMBL" id="JH971413">
    <property type="protein sequence ID" value="EKM75436.1"/>
    <property type="molecule type" value="Genomic_DNA"/>
</dbReference>
<dbReference type="Proteomes" id="UP000008493">
    <property type="component" value="Unassembled WGS sequence"/>
</dbReference>
<evidence type="ECO:0000313" key="4">
    <source>
        <dbReference type="Proteomes" id="UP000008493"/>
    </source>
</evidence>
<dbReference type="InParanoid" id="K5WJF4"/>
<dbReference type="AlphaFoldDB" id="K5WJF4"/>
<sequence length="243" mass="27979">MVPSVDSPTHFLGISSTRQLRAKENSSSDLLTALLDSKKRQSKRNNGRANSSLDPVDPSTKSKTSNKSKRDLKKNDAKFRHQLMLIDKRLSAVERGQDSIRTTQNGLAEELVHIQHEQDTIGNQLANIAQDQQRIACDQANIRKDFESIGREQDDLEREYKELRLEQEDIRKGFDNTRRKIAKSRRSSEDLRKRLSVVAEDQARMKRQLEDDDETCESFLRALDVFNRVIVEDEGSILDVHFM</sequence>
<dbReference type="RefSeq" id="XP_007333905.1">
    <property type="nucleotide sequence ID" value="XM_007333843.1"/>
</dbReference>
<evidence type="ECO:0000256" key="2">
    <source>
        <dbReference type="SAM" id="MobiDB-lite"/>
    </source>
</evidence>
<protein>
    <submittedName>
        <fullName evidence="3">Uncharacterized protein</fullName>
    </submittedName>
</protein>
<dbReference type="GeneID" id="18825079"/>
<name>K5WJF4_AGABU</name>
<reference evidence="4" key="1">
    <citation type="journal article" date="2012" name="Proc. Natl. Acad. Sci. U.S.A.">
        <title>Genome sequence of the button mushroom Agaricus bisporus reveals mechanisms governing adaptation to a humic-rich ecological niche.</title>
        <authorList>
            <person name="Morin E."/>
            <person name="Kohler A."/>
            <person name="Baker A.R."/>
            <person name="Foulongne-Oriol M."/>
            <person name="Lombard V."/>
            <person name="Nagy L.G."/>
            <person name="Ohm R.A."/>
            <person name="Patyshakuliyeva A."/>
            <person name="Brun A."/>
            <person name="Aerts A.L."/>
            <person name="Bailey A.M."/>
            <person name="Billette C."/>
            <person name="Coutinho P.M."/>
            <person name="Deakin G."/>
            <person name="Doddapaneni H."/>
            <person name="Floudas D."/>
            <person name="Grimwood J."/>
            <person name="Hilden K."/>
            <person name="Kuees U."/>
            <person name="LaButti K.M."/>
            <person name="Lapidus A."/>
            <person name="Lindquist E.A."/>
            <person name="Lucas S.M."/>
            <person name="Murat C."/>
            <person name="Riley R.W."/>
            <person name="Salamov A.A."/>
            <person name="Schmutz J."/>
            <person name="Subramanian V."/>
            <person name="Woesten H.A.B."/>
            <person name="Xu J."/>
            <person name="Eastwood D.C."/>
            <person name="Foster G.D."/>
            <person name="Sonnenberg A.S."/>
            <person name="Cullen D."/>
            <person name="de Vries R.P."/>
            <person name="Lundell T."/>
            <person name="Hibbett D.S."/>
            <person name="Henrissat B."/>
            <person name="Burton K.S."/>
            <person name="Kerrigan R.W."/>
            <person name="Challen M.P."/>
            <person name="Grigoriev I.V."/>
            <person name="Martin F."/>
        </authorList>
    </citation>
    <scope>NUCLEOTIDE SEQUENCE [LARGE SCALE GENOMIC DNA]</scope>
    <source>
        <strain evidence="4">JB137-S8 / ATCC MYA-4627 / FGSC 10392</strain>
    </source>
</reference>
<gene>
    <name evidence="3" type="ORF">AGABI1DRAFT_116378</name>
</gene>
<dbReference type="OMA" id="NDAKFRH"/>
<feature type="region of interest" description="Disordered" evidence="2">
    <location>
        <begin position="1"/>
        <end position="77"/>
    </location>
</feature>
<evidence type="ECO:0000256" key="1">
    <source>
        <dbReference type="SAM" id="Coils"/>
    </source>
</evidence>
<proteinExistence type="predicted"/>
<keyword evidence="1" id="KW-0175">Coiled coil</keyword>
<evidence type="ECO:0000313" key="3">
    <source>
        <dbReference type="EMBL" id="EKM75436.1"/>
    </source>
</evidence>
<feature type="coiled-coil region" evidence="1">
    <location>
        <begin position="146"/>
        <end position="173"/>
    </location>
</feature>
<organism evidence="3 4">
    <name type="scientific">Agaricus bisporus var. burnettii (strain JB137-S8 / ATCC MYA-4627 / FGSC 10392)</name>
    <name type="common">White button mushroom</name>
    <dbReference type="NCBI Taxonomy" id="597362"/>
    <lineage>
        <taxon>Eukaryota</taxon>
        <taxon>Fungi</taxon>
        <taxon>Dikarya</taxon>
        <taxon>Basidiomycota</taxon>
        <taxon>Agaricomycotina</taxon>
        <taxon>Agaricomycetes</taxon>
        <taxon>Agaricomycetidae</taxon>
        <taxon>Agaricales</taxon>
        <taxon>Agaricineae</taxon>
        <taxon>Agaricaceae</taxon>
        <taxon>Agaricus</taxon>
    </lineage>
</organism>
<keyword evidence="4" id="KW-1185">Reference proteome</keyword>
<dbReference type="KEGG" id="abp:AGABI1DRAFT116378"/>
<dbReference type="HOGENOM" id="CLU_1142327_0_0_1"/>